<feature type="domain" description="Globin" evidence="18">
    <location>
        <begin position="1"/>
        <end position="131"/>
    </location>
</feature>
<dbReference type="PANTHER" id="PTHR47132">
    <property type="entry name" value="MYOGLOBIN"/>
    <property type="match status" value="1"/>
</dbReference>
<dbReference type="GO" id="GO:0016491">
    <property type="term" value="F:oxidoreductase activity"/>
    <property type="evidence" value="ECO:0007669"/>
    <property type="project" value="UniProtKB-KW"/>
</dbReference>
<reference evidence="19" key="3">
    <citation type="submission" date="2025-09" db="UniProtKB">
        <authorList>
            <consortium name="Ensembl"/>
        </authorList>
    </citation>
    <scope>IDENTIFICATION</scope>
</reference>
<dbReference type="PANTHER" id="PTHR47132:SF1">
    <property type="entry name" value="MYOGLOBIN"/>
    <property type="match status" value="1"/>
</dbReference>
<dbReference type="Gene3D" id="6.10.140.2110">
    <property type="match status" value="1"/>
</dbReference>
<evidence type="ECO:0000256" key="7">
    <source>
        <dbReference type="ARBA" id="ARBA00022723"/>
    </source>
</evidence>
<keyword evidence="5 17" id="KW-0349">Heme</keyword>
<dbReference type="GO" id="GO:0016528">
    <property type="term" value="C:sarcoplasm"/>
    <property type="evidence" value="ECO:0007669"/>
    <property type="project" value="UniProtKB-SubCell"/>
</dbReference>
<evidence type="ECO:0000256" key="15">
    <source>
        <dbReference type="ARBA" id="ARBA00048118"/>
    </source>
</evidence>
<evidence type="ECO:0000256" key="8">
    <source>
        <dbReference type="ARBA" id="ARBA00023002"/>
    </source>
</evidence>
<dbReference type="Gene3D" id="1.10.490.10">
    <property type="entry name" value="Globins"/>
    <property type="match status" value="1"/>
</dbReference>
<dbReference type="GO" id="GO:0005344">
    <property type="term" value="F:oxygen carrier activity"/>
    <property type="evidence" value="ECO:0007669"/>
    <property type="project" value="UniProtKB-KW"/>
</dbReference>
<sequence>VHLDFETMLSSWAPMEANPKCHGEIVLQRLFKINSDIQKLFPKFPGLSKEQLKNNPDLQAHGEIKGAHTEIVKGLTASHAKQQKIPQVNFEIISNVIVTVAAEKIEGFGNDAQTALKSCSVVAKALHHKLAHYVPLNKHFSAVRHEEINTWDEI</sequence>
<keyword evidence="20" id="KW-1185">Reference proteome</keyword>
<dbReference type="SUPFAM" id="SSF46458">
    <property type="entry name" value="Globin-like"/>
    <property type="match status" value="1"/>
</dbReference>
<keyword evidence="7" id="KW-0479">Metal-binding</keyword>
<dbReference type="PROSITE" id="PS01033">
    <property type="entry name" value="GLOBIN"/>
    <property type="match status" value="1"/>
</dbReference>
<evidence type="ECO:0000259" key="18">
    <source>
        <dbReference type="PROSITE" id="PS01033"/>
    </source>
</evidence>
<evidence type="ECO:0000256" key="14">
    <source>
        <dbReference type="ARBA" id="ARBA00044553"/>
    </source>
</evidence>
<dbReference type="GO" id="GO:0046872">
    <property type="term" value="F:metal ion binding"/>
    <property type="evidence" value="ECO:0007669"/>
    <property type="project" value="UniProtKB-KW"/>
</dbReference>
<dbReference type="Proteomes" id="UP000694620">
    <property type="component" value="Chromosome 18"/>
</dbReference>
<keyword evidence="6 17" id="KW-0561">Oxygen transport</keyword>
<evidence type="ECO:0000313" key="20">
    <source>
        <dbReference type="Proteomes" id="UP000694620"/>
    </source>
</evidence>
<evidence type="ECO:0000256" key="10">
    <source>
        <dbReference type="ARBA" id="ARBA00023179"/>
    </source>
</evidence>
<name>A0A8C4TL27_ERPCA</name>
<proteinExistence type="inferred from homology"/>
<dbReference type="InterPro" id="IPR000971">
    <property type="entry name" value="Globin"/>
</dbReference>
<organism evidence="19 20">
    <name type="scientific">Erpetoichthys calabaricus</name>
    <name type="common">Rope fish</name>
    <name type="synonym">Calamoichthys calabaricus</name>
    <dbReference type="NCBI Taxonomy" id="27687"/>
    <lineage>
        <taxon>Eukaryota</taxon>
        <taxon>Metazoa</taxon>
        <taxon>Chordata</taxon>
        <taxon>Craniata</taxon>
        <taxon>Vertebrata</taxon>
        <taxon>Euteleostomi</taxon>
        <taxon>Actinopterygii</taxon>
        <taxon>Polypteriformes</taxon>
        <taxon>Polypteridae</taxon>
        <taxon>Erpetoichthys</taxon>
    </lineage>
</organism>
<evidence type="ECO:0000256" key="5">
    <source>
        <dbReference type="ARBA" id="ARBA00022617"/>
    </source>
</evidence>
<evidence type="ECO:0000256" key="17">
    <source>
        <dbReference type="RuleBase" id="RU000356"/>
    </source>
</evidence>
<protein>
    <recommendedName>
        <fullName evidence="2">Myoglobin</fullName>
    </recommendedName>
    <alternativeName>
        <fullName evidence="13">Nitrite reductase MB</fullName>
    </alternativeName>
    <alternativeName>
        <fullName evidence="14">Pseudoperoxidase MB</fullName>
    </alternativeName>
</protein>
<dbReference type="AlphaFoldDB" id="A0A8C4TL27"/>
<dbReference type="InterPro" id="IPR009050">
    <property type="entry name" value="Globin-like_sf"/>
</dbReference>
<evidence type="ECO:0000256" key="16">
    <source>
        <dbReference type="ARBA" id="ARBA00049931"/>
    </source>
</evidence>
<reference evidence="19" key="1">
    <citation type="submission" date="2021-06" db="EMBL/GenBank/DDBJ databases">
        <authorList>
            <consortium name="Wellcome Sanger Institute Data Sharing"/>
        </authorList>
    </citation>
    <scope>NUCLEOTIDE SEQUENCE [LARGE SCALE GENOMIC DNA]</scope>
</reference>
<dbReference type="GO" id="GO:0020037">
    <property type="term" value="F:heme binding"/>
    <property type="evidence" value="ECO:0007669"/>
    <property type="project" value="InterPro"/>
</dbReference>
<dbReference type="Pfam" id="PF00042">
    <property type="entry name" value="Globin"/>
    <property type="match status" value="1"/>
</dbReference>
<keyword evidence="3 17" id="KW-0813">Transport</keyword>
<evidence type="ECO:0000313" key="19">
    <source>
        <dbReference type="Ensembl" id="ENSECRP00000032168.1"/>
    </source>
</evidence>
<evidence type="ECO:0000256" key="9">
    <source>
        <dbReference type="ARBA" id="ARBA00023004"/>
    </source>
</evidence>
<comment type="subunit">
    <text evidence="12">Monomeric.</text>
</comment>
<keyword evidence="8" id="KW-0560">Oxidoreductase</keyword>
<dbReference type="GeneTree" id="ENSGT00980000202237"/>
<dbReference type="Ensembl" id="ENSECRT00000032887.1">
    <property type="protein sequence ID" value="ENSECRP00000032168.1"/>
    <property type="gene ID" value="ENSECRG00000021809.1"/>
</dbReference>
<evidence type="ECO:0000256" key="1">
    <source>
        <dbReference type="ARBA" id="ARBA00008705"/>
    </source>
</evidence>
<comment type="similarity">
    <text evidence="1 17">Belongs to the globin family.</text>
</comment>
<evidence type="ECO:0000256" key="3">
    <source>
        <dbReference type="ARBA" id="ARBA00022448"/>
    </source>
</evidence>
<keyword evidence="9" id="KW-0408">Iron</keyword>
<keyword evidence="4" id="KW-0963">Cytoplasm</keyword>
<dbReference type="GO" id="GO:0070062">
    <property type="term" value="C:extracellular exosome"/>
    <property type="evidence" value="ECO:0007669"/>
    <property type="project" value="TreeGrafter"/>
</dbReference>
<evidence type="ECO:0000256" key="12">
    <source>
        <dbReference type="ARBA" id="ARBA00044514"/>
    </source>
</evidence>
<dbReference type="InterPro" id="IPR002335">
    <property type="entry name" value="Myoglobin"/>
</dbReference>
<dbReference type="GO" id="GO:0019825">
    <property type="term" value="F:oxygen binding"/>
    <property type="evidence" value="ECO:0007669"/>
    <property type="project" value="InterPro"/>
</dbReference>
<comment type="catalytic activity">
    <reaction evidence="16">
        <text>H2O2 + AH2 = A + 2 H2O</text>
        <dbReference type="Rhea" id="RHEA:30275"/>
        <dbReference type="ChEBI" id="CHEBI:13193"/>
        <dbReference type="ChEBI" id="CHEBI:15377"/>
        <dbReference type="ChEBI" id="CHEBI:16240"/>
        <dbReference type="ChEBI" id="CHEBI:17499"/>
    </reaction>
</comment>
<dbReference type="InterPro" id="IPR012292">
    <property type="entry name" value="Globin/Proto"/>
</dbReference>
<evidence type="ECO:0000256" key="2">
    <source>
        <dbReference type="ARBA" id="ARBA00019044"/>
    </source>
</evidence>
<comment type="subcellular location">
    <subcellularLocation>
        <location evidence="11">Cytoplasm</location>
        <location evidence="11">Sarcoplasm</location>
    </subcellularLocation>
</comment>
<accession>A0A8C4TL27</accession>
<evidence type="ECO:0000256" key="6">
    <source>
        <dbReference type="ARBA" id="ARBA00022621"/>
    </source>
</evidence>
<keyword evidence="10" id="KW-0514">Muscle protein</keyword>
<evidence type="ECO:0000256" key="13">
    <source>
        <dbReference type="ARBA" id="ARBA00044552"/>
    </source>
</evidence>
<evidence type="ECO:0000256" key="11">
    <source>
        <dbReference type="ARBA" id="ARBA00044498"/>
    </source>
</evidence>
<reference evidence="19" key="2">
    <citation type="submission" date="2025-08" db="UniProtKB">
        <authorList>
            <consortium name="Ensembl"/>
        </authorList>
    </citation>
    <scope>IDENTIFICATION</scope>
</reference>
<evidence type="ECO:0000256" key="4">
    <source>
        <dbReference type="ARBA" id="ARBA00022490"/>
    </source>
</evidence>
<comment type="catalytic activity">
    <reaction evidence="15">
        <text>Fe(III)-heme b-[protein] + nitric oxide + H2O = Fe(II)-heme b-[protein] + nitrite + 2 H(+)</text>
        <dbReference type="Rhea" id="RHEA:77711"/>
        <dbReference type="Rhea" id="RHEA-COMP:18975"/>
        <dbReference type="Rhea" id="RHEA-COMP:18976"/>
        <dbReference type="ChEBI" id="CHEBI:15377"/>
        <dbReference type="ChEBI" id="CHEBI:15378"/>
        <dbReference type="ChEBI" id="CHEBI:16301"/>
        <dbReference type="ChEBI" id="CHEBI:16480"/>
        <dbReference type="ChEBI" id="CHEBI:55376"/>
        <dbReference type="ChEBI" id="CHEBI:60344"/>
    </reaction>
    <physiologicalReaction direction="right-to-left" evidence="15">
        <dbReference type="Rhea" id="RHEA:77713"/>
    </physiologicalReaction>
</comment>